<evidence type="ECO:0000313" key="2">
    <source>
        <dbReference type="Proteomes" id="UP000008068"/>
    </source>
</evidence>
<dbReference type="Proteomes" id="UP000008068">
    <property type="component" value="Unassembled WGS sequence"/>
</dbReference>
<protein>
    <submittedName>
        <fullName evidence="1">Uncharacterized protein</fullName>
    </submittedName>
</protein>
<dbReference type="HOGENOM" id="CLU_2335479_0_0_1"/>
<dbReference type="InParanoid" id="G0MAW5"/>
<sequence>MPHPNKDEKQRKLSLFYGQCGQEIAAKHRWNDSFSDSHNGDDNCDVTIELDSPTLNSINYAELLEALGLALSSSICQVSLTFSGRNLRHPTMRFCFGT</sequence>
<dbReference type="EMBL" id="GL379788">
    <property type="protein sequence ID" value="EGT40378.1"/>
    <property type="molecule type" value="Genomic_DNA"/>
</dbReference>
<name>G0MAW5_CAEBE</name>
<proteinExistence type="predicted"/>
<reference evidence="2" key="1">
    <citation type="submission" date="2011-07" db="EMBL/GenBank/DDBJ databases">
        <authorList>
            <consortium name="Caenorhabditis brenneri Sequencing and Analysis Consortium"/>
            <person name="Wilson R.K."/>
        </authorList>
    </citation>
    <scope>NUCLEOTIDE SEQUENCE [LARGE SCALE GENOMIC DNA]</scope>
    <source>
        <strain evidence="2">PB2801</strain>
    </source>
</reference>
<dbReference type="eggNOG" id="KOG0368">
    <property type="taxonomic scope" value="Eukaryota"/>
</dbReference>
<dbReference type="STRING" id="135651.G0MAW5"/>
<gene>
    <name evidence="1" type="ORF">CAEBREN_31858</name>
</gene>
<accession>G0MAW5</accession>
<dbReference type="AlphaFoldDB" id="G0MAW5"/>
<keyword evidence="2" id="KW-1185">Reference proteome</keyword>
<organism evidence="2">
    <name type="scientific">Caenorhabditis brenneri</name>
    <name type="common">Nematode worm</name>
    <dbReference type="NCBI Taxonomy" id="135651"/>
    <lineage>
        <taxon>Eukaryota</taxon>
        <taxon>Metazoa</taxon>
        <taxon>Ecdysozoa</taxon>
        <taxon>Nematoda</taxon>
        <taxon>Chromadorea</taxon>
        <taxon>Rhabditida</taxon>
        <taxon>Rhabditina</taxon>
        <taxon>Rhabditomorpha</taxon>
        <taxon>Rhabditoidea</taxon>
        <taxon>Rhabditidae</taxon>
        <taxon>Peloderinae</taxon>
        <taxon>Caenorhabditis</taxon>
    </lineage>
</organism>
<evidence type="ECO:0000313" key="1">
    <source>
        <dbReference type="EMBL" id="EGT40378.1"/>
    </source>
</evidence>